<dbReference type="AlphaFoldDB" id="A0A5E4GEC1"/>
<dbReference type="InParanoid" id="A0A5E4GEC1"/>
<dbReference type="Proteomes" id="UP000327085">
    <property type="component" value="Chromosome 8"/>
</dbReference>
<reference evidence="2" key="1">
    <citation type="journal article" date="2020" name="Plant J.">
        <title>Transposons played a major role in the diversification between the closely related almond and peach genomes: results from the almond genome sequence.</title>
        <authorList>
            <person name="Alioto T."/>
            <person name="Alexiou K.G."/>
            <person name="Bardil A."/>
            <person name="Barteri F."/>
            <person name="Castanera R."/>
            <person name="Cruz F."/>
            <person name="Dhingra A."/>
            <person name="Duval H."/>
            <person name="Fernandez I Marti A."/>
            <person name="Frias L."/>
            <person name="Galan B."/>
            <person name="Garcia J.L."/>
            <person name="Howad W."/>
            <person name="Gomez-Garrido J."/>
            <person name="Gut M."/>
            <person name="Julca I."/>
            <person name="Morata J."/>
            <person name="Puigdomenech P."/>
            <person name="Ribeca P."/>
            <person name="Rubio Cabetas M.J."/>
            <person name="Vlasova A."/>
            <person name="Wirthensohn M."/>
            <person name="Garcia-Mas J."/>
            <person name="Gabaldon T."/>
            <person name="Casacuberta J.M."/>
            <person name="Arus P."/>
        </authorList>
    </citation>
    <scope>NUCLEOTIDE SEQUENCE [LARGE SCALE GENOMIC DNA]</scope>
    <source>
        <strain evidence="2">cv. Texas</strain>
    </source>
</reference>
<proteinExistence type="predicted"/>
<dbReference type="EMBL" id="CABIKO010000615">
    <property type="protein sequence ID" value="VVA38197.1"/>
    <property type="molecule type" value="Genomic_DNA"/>
</dbReference>
<evidence type="ECO:0000313" key="2">
    <source>
        <dbReference type="Proteomes" id="UP000327085"/>
    </source>
</evidence>
<dbReference type="Gramene" id="VVA38197">
    <property type="protein sequence ID" value="VVA38197"/>
    <property type="gene ID" value="Prudul26B022034"/>
</dbReference>
<organism evidence="1 2">
    <name type="scientific">Prunus dulcis</name>
    <name type="common">Almond</name>
    <name type="synonym">Amygdalus dulcis</name>
    <dbReference type="NCBI Taxonomy" id="3755"/>
    <lineage>
        <taxon>Eukaryota</taxon>
        <taxon>Viridiplantae</taxon>
        <taxon>Streptophyta</taxon>
        <taxon>Embryophyta</taxon>
        <taxon>Tracheophyta</taxon>
        <taxon>Spermatophyta</taxon>
        <taxon>Magnoliopsida</taxon>
        <taxon>eudicotyledons</taxon>
        <taxon>Gunneridae</taxon>
        <taxon>Pentapetalae</taxon>
        <taxon>rosids</taxon>
        <taxon>fabids</taxon>
        <taxon>Rosales</taxon>
        <taxon>Rosaceae</taxon>
        <taxon>Amygdaloideae</taxon>
        <taxon>Amygdaleae</taxon>
        <taxon>Prunus</taxon>
    </lineage>
</organism>
<sequence length="168" mass="17949">MDDGFNPMVLNTLINCSTDEVPFSIPSRLTTSANANNGTRVKVALKGEISSSHKLGLLTNVAGDVKTLVAPDKIVSSRNMRPQSCFDVNRGNPVGTLQHMNKLFDGGLGRCVVVNACDVSGVSYGNFRLCLGEGSYKVVKVLISERRVRWGNGNAQKASPLAPQNGLD</sequence>
<gene>
    <name evidence="1" type="ORF">ALMOND_2B022034</name>
</gene>
<protein>
    <submittedName>
        <fullName evidence="1">PREDICTED: PRUPE_8G055200</fullName>
    </submittedName>
</protein>
<name>A0A5E4GEC1_PRUDU</name>
<accession>A0A5E4GEC1</accession>
<evidence type="ECO:0000313" key="1">
    <source>
        <dbReference type="EMBL" id="VVA38197.1"/>
    </source>
</evidence>